<keyword evidence="2" id="KW-0723">Serine/threonine-protein kinase</keyword>
<keyword evidence="7" id="KW-0325">Glycoprotein</keyword>
<dbReference type="InterPro" id="IPR045874">
    <property type="entry name" value="LRK10/LRL21-25-like"/>
</dbReference>
<organism evidence="9 10">
    <name type="scientific">Solanum tuberosum</name>
    <name type="common">Potato</name>
    <dbReference type="NCBI Taxonomy" id="4113"/>
    <lineage>
        <taxon>Eukaryota</taxon>
        <taxon>Viridiplantae</taxon>
        <taxon>Streptophyta</taxon>
        <taxon>Embryophyta</taxon>
        <taxon>Tracheophyta</taxon>
        <taxon>Spermatophyta</taxon>
        <taxon>Magnoliopsida</taxon>
        <taxon>eudicotyledons</taxon>
        <taxon>Gunneridae</taxon>
        <taxon>Pentapetalae</taxon>
        <taxon>asterids</taxon>
        <taxon>lamiids</taxon>
        <taxon>Solanales</taxon>
        <taxon>Solanaceae</taxon>
        <taxon>Solanoideae</taxon>
        <taxon>Solaneae</taxon>
        <taxon>Solanum</taxon>
    </lineage>
</organism>
<gene>
    <name evidence="9" type="ORF">KY290_010828</name>
</gene>
<evidence type="ECO:0000256" key="2">
    <source>
        <dbReference type="ARBA" id="ARBA00022527"/>
    </source>
</evidence>
<reference evidence="9 10" key="1">
    <citation type="journal article" date="2021" name="bioRxiv">
        <title>Chromosome-scale and haplotype-resolved genome assembly of a tetraploid potato cultivar.</title>
        <authorList>
            <person name="Sun H."/>
            <person name="Jiao W.-B."/>
            <person name="Krause K."/>
            <person name="Campoy J.A."/>
            <person name="Goel M."/>
            <person name="Folz-Donahue K."/>
            <person name="Kukat C."/>
            <person name="Huettel B."/>
            <person name="Schneeberger K."/>
        </authorList>
    </citation>
    <scope>NUCLEOTIDE SEQUENCE [LARGE SCALE GENOMIC DNA]</scope>
    <source>
        <strain evidence="9">SolTubOtavaFocal</strain>
        <tissue evidence="9">Leaves</tissue>
    </source>
</reference>
<name>A0ABQ7VYW8_SOLTU</name>
<dbReference type="Proteomes" id="UP000826656">
    <property type="component" value="Unassembled WGS sequence"/>
</dbReference>
<evidence type="ECO:0000256" key="4">
    <source>
        <dbReference type="ARBA" id="ARBA00022729"/>
    </source>
</evidence>
<protein>
    <recommendedName>
        <fullName evidence="8">Serine-threonine/tyrosine-protein kinase catalytic domain-containing protein</fullName>
    </recommendedName>
</protein>
<keyword evidence="10" id="KW-1185">Reference proteome</keyword>
<comment type="caution">
    <text evidence="9">The sequence shown here is derived from an EMBL/GenBank/DDBJ whole genome shotgun (WGS) entry which is preliminary data.</text>
</comment>
<evidence type="ECO:0000259" key="8">
    <source>
        <dbReference type="Pfam" id="PF07714"/>
    </source>
</evidence>
<dbReference type="EMBL" id="JAIVGD010000005">
    <property type="protein sequence ID" value="KAH0773691.1"/>
    <property type="molecule type" value="Genomic_DNA"/>
</dbReference>
<proteinExistence type="predicted"/>
<keyword evidence="2" id="KW-0418">Kinase</keyword>
<dbReference type="SUPFAM" id="SSF56112">
    <property type="entry name" value="Protein kinase-like (PK-like)"/>
    <property type="match status" value="1"/>
</dbReference>
<evidence type="ECO:0000313" key="9">
    <source>
        <dbReference type="EMBL" id="KAH0773691.1"/>
    </source>
</evidence>
<keyword evidence="4" id="KW-0732">Signal</keyword>
<keyword evidence="6" id="KW-0472">Membrane</keyword>
<dbReference type="InterPro" id="IPR001245">
    <property type="entry name" value="Ser-Thr/Tyr_kinase_cat_dom"/>
</dbReference>
<evidence type="ECO:0000313" key="10">
    <source>
        <dbReference type="Proteomes" id="UP000826656"/>
    </source>
</evidence>
<keyword evidence="3" id="KW-0812">Transmembrane</keyword>
<keyword evidence="5" id="KW-1133">Transmembrane helix</keyword>
<dbReference type="PANTHER" id="PTHR27009">
    <property type="entry name" value="RUST RESISTANCE KINASE LR10-RELATED"/>
    <property type="match status" value="1"/>
</dbReference>
<evidence type="ECO:0000256" key="1">
    <source>
        <dbReference type="ARBA" id="ARBA00004479"/>
    </source>
</evidence>
<evidence type="ECO:0000256" key="6">
    <source>
        <dbReference type="ARBA" id="ARBA00023136"/>
    </source>
</evidence>
<dbReference type="Pfam" id="PF07714">
    <property type="entry name" value="PK_Tyr_Ser-Thr"/>
    <property type="match status" value="1"/>
</dbReference>
<feature type="domain" description="Serine-threonine/tyrosine-protein kinase catalytic" evidence="8">
    <location>
        <begin position="16"/>
        <end position="68"/>
    </location>
</feature>
<accession>A0ABQ7VYW8</accession>
<keyword evidence="2" id="KW-0808">Transferase</keyword>
<evidence type="ECO:0000256" key="5">
    <source>
        <dbReference type="ARBA" id="ARBA00022989"/>
    </source>
</evidence>
<dbReference type="Gene3D" id="1.10.510.10">
    <property type="entry name" value="Transferase(Phosphotransferase) domain 1"/>
    <property type="match status" value="1"/>
</dbReference>
<evidence type="ECO:0000256" key="3">
    <source>
        <dbReference type="ARBA" id="ARBA00022692"/>
    </source>
</evidence>
<evidence type="ECO:0000256" key="7">
    <source>
        <dbReference type="ARBA" id="ARBA00023180"/>
    </source>
</evidence>
<comment type="subcellular location">
    <subcellularLocation>
        <location evidence="1">Membrane</location>
        <topology evidence="1">Single-pass type I membrane protein</topology>
    </subcellularLocation>
</comment>
<sequence length="76" mass="8678">MMFHYLIGYPNTPKVDGQDFMNEVATIRRIHHVNVDGLIGYSVEGTKRALVYDFIPNGSINKYISTCQEGSHMLSW</sequence>
<dbReference type="InterPro" id="IPR011009">
    <property type="entry name" value="Kinase-like_dom_sf"/>
</dbReference>